<dbReference type="PROSITE" id="PS50111">
    <property type="entry name" value="CHEMOTAXIS_TRANSDUC_2"/>
    <property type="match status" value="1"/>
</dbReference>
<name>A0ABX5MRV5_9BURK</name>
<dbReference type="EMBL" id="QJJV01000006">
    <property type="protein sequence ID" value="PXX17298.1"/>
    <property type="molecule type" value="Genomic_DNA"/>
</dbReference>
<dbReference type="Proteomes" id="UP000247515">
    <property type="component" value="Unassembled WGS sequence"/>
</dbReference>
<evidence type="ECO:0000256" key="4">
    <source>
        <dbReference type="SAM" id="Coils"/>
    </source>
</evidence>
<feature type="coiled-coil region" evidence="4">
    <location>
        <begin position="476"/>
        <end position="514"/>
    </location>
</feature>
<evidence type="ECO:0000256" key="3">
    <source>
        <dbReference type="PROSITE-ProRule" id="PRU00284"/>
    </source>
</evidence>
<protein>
    <submittedName>
        <fullName evidence="9">Methyl-accepting chemotaxis protein</fullName>
    </submittedName>
</protein>
<keyword evidence="4" id="KW-0175">Coiled coil</keyword>
<comment type="similarity">
    <text evidence="2">Belongs to the methyl-accepting chemotaxis (MCP) protein family.</text>
</comment>
<accession>A0ABX5MRV5</accession>
<keyword evidence="6" id="KW-0812">Transmembrane</keyword>
<sequence length="597" mass="62855">MQLSRFNVGTRLSVAFGVLLVLFAIVVGASLVVLHSLNTVIASGLDSGSAKIGLVGRALGKAQGASLAMQRLIVTHDTAGMEAQKRSVDEKLASYHDAITQVSALLQQSDDTDDQERELLNQINQLAQAAEPLVMNNAALGMKGDATAADMLNQQTSPALQSWTDAIGRFRDYEVDKNKRAAASAHSTYDAGRGTLLALALAGLVISIGLSILIRRSILNQLGGEPAYAQEIARNIAQGRLDQRVEVQGDDTSSLIFSLREMRDQLEGTVRGIRDATESVKSASIEIAAGNTDLSARTEQQAASLEETASSMTQITTTVRQSADNARHASELTSNATQVVDGGASTVEEMVATMSQISESSSKISEITTIIEGIAFQTNILALNAAVEAARAGEQGRGFAVVASEVRSLAQRSAAAAKEIKELIGASVATIEGGAHQASQVSASMSQIKDSIRQVSGIVGEIAAAAEEQSTGIEEVNQAVVQMDNVTQQNAALVEEAAAAAKSLEDQAQRLREAVSVFHLAGVEPLRRPVLASKPASQSSQASMKRAGSAASAKPAPKPKQIEARAEPRTEARTEPRAPVREAVVVAKDDSNDWETF</sequence>
<keyword evidence="10" id="KW-1185">Reference proteome</keyword>
<dbReference type="PROSITE" id="PS50885">
    <property type="entry name" value="HAMP"/>
    <property type="match status" value="1"/>
</dbReference>
<evidence type="ECO:0000256" key="5">
    <source>
        <dbReference type="SAM" id="MobiDB-lite"/>
    </source>
</evidence>
<dbReference type="SMART" id="SM00283">
    <property type="entry name" value="MA"/>
    <property type="match status" value="1"/>
</dbReference>
<evidence type="ECO:0000259" key="7">
    <source>
        <dbReference type="PROSITE" id="PS50111"/>
    </source>
</evidence>
<evidence type="ECO:0000259" key="8">
    <source>
        <dbReference type="PROSITE" id="PS50885"/>
    </source>
</evidence>
<feature type="compositionally biased region" description="Basic and acidic residues" evidence="5">
    <location>
        <begin position="560"/>
        <end position="580"/>
    </location>
</feature>
<dbReference type="InterPro" id="IPR003660">
    <property type="entry name" value="HAMP_dom"/>
</dbReference>
<evidence type="ECO:0000256" key="1">
    <source>
        <dbReference type="ARBA" id="ARBA00022481"/>
    </source>
</evidence>
<reference evidence="9 10" key="1">
    <citation type="submission" date="2018-05" db="EMBL/GenBank/DDBJ databases">
        <title>Genomic Encyclopedia of Type Strains, Phase IV (KMG-V): Genome sequencing to study the core and pangenomes of soil and plant-associated prokaryotes.</title>
        <authorList>
            <person name="Whitman W."/>
        </authorList>
    </citation>
    <scope>NUCLEOTIDE SEQUENCE [LARGE SCALE GENOMIC DNA]</scope>
    <source>
        <strain evidence="9 10">SIr-6563</strain>
    </source>
</reference>
<gene>
    <name evidence="9" type="ORF">C7400_10614</name>
</gene>
<comment type="caution">
    <text evidence="9">The sequence shown here is derived from an EMBL/GenBank/DDBJ whole genome shotgun (WGS) entry which is preliminary data.</text>
</comment>
<feature type="compositionally biased region" description="Low complexity" evidence="5">
    <location>
        <begin position="536"/>
        <end position="555"/>
    </location>
</feature>
<keyword evidence="6" id="KW-1133">Transmembrane helix</keyword>
<dbReference type="PANTHER" id="PTHR43531:SF14">
    <property type="entry name" value="METHYL-ACCEPTING CHEMOTAXIS PROTEIN I-RELATED"/>
    <property type="match status" value="1"/>
</dbReference>
<feature type="transmembrane region" description="Helical" evidence="6">
    <location>
        <begin position="12"/>
        <end position="34"/>
    </location>
</feature>
<proteinExistence type="inferred from homology"/>
<dbReference type="RefSeq" id="WP_110327182.1">
    <property type="nucleotide sequence ID" value="NZ_CAJMYN010000023.1"/>
</dbReference>
<feature type="domain" description="Methyl-accepting transducer" evidence="7">
    <location>
        <begin position="276"/>
        <end position="505"/>
    </location>
</feature>
<dbReference type="InterPro" id="IPR004089">
    <property type="entry name" value="MCPsignal_dom"/>
</dbReference>
<keyword evidence="1" id="KW-0488">Methylation</keyword>
<evidence type="ECO:0000256" key="2">
    <source>
        <dbReference type="ARBA" id="ARBA00029447"/>
    </source>
</evidence>
<dbReference type="Gene3D" id="1.10.287.950">
    <property type="entry name" value="Methyl-accepting chemotaxis protein"/>
    <property type="match status" value="1"/>
</dbReference>
<dbReference type="PRINTS" id="PR00260">
    <property type="entry name" value="CHEMTRNSDUCR"/>
</dbReference>
<feature type="region of interest" description="Disordered" evidence="5">
    <location>
        <begin position="531"/>
        <end position="597"/>
    </location>
</feature>
<dbReference type="InterPro" id="IPR051310">
    <property type="entry name" value="MCP_chemotaxis"/>
</dbReference>
<evidence type="ECO:0000313" key="10">
    <source>
        <dbReference type="Proteomes" id="UP000247515"/>
    </source>
</evidence>
<keyword evidence="3" id="KW-0807">Transducer</keyword>
<feature type="domain" description="HAMP" evidence="8">
    <location>
        <begin position="230"/>
        <end position="271"/>
    </location>
</feature>
<dbReference type="InterPro" id="IPR004090">
    <property type="entry name" value="Chemotax_Me-accpt_rcpt"/>
</dbReference>
<evidence type="ECO:0000256" key="6">
    <source>
        <dbReference type="SAM" id="Phobius"/>
    </source>
</evidence>
<keyword evidence="6" id="KW-0472">Membrane</keyword>
<dbReference type="SUPFAM" id="SSF58104">
    <property type="entry name" value="Methyl-accepting chemotaxis protein (MCP) signaling domain"/>
    <property type="match status" value="1"/>
</dbReference>
<dbReference type="PANTHER" id="PTHR43531">
    <property type="entry name" value="PROTEIN ICFG"/>
    <property type="match status" value="1"/>
</dbReference>
<dbReference type="Pfam" id="PF00015">
    <property type="entry name" value="MCPsignal"/>
    <property type="match status" value="1"/>
</dbReference>
<evidence type="ECO:0000313" key="9">
    <source>
        <dbReference type="EMBL" id="PXX17298.1"/>
    </source>
</evidence>
<organism evidence="9 10">
    <name type="scientific">Paraburkholderia tropica</name>
    <dbReference type="NCBI Taxonomy" id="92647"/>
    <lineage>
        <taxon>Bacteria</taxon>
        <taxon>Pseudomonadati</taxon>
        <taxon>Pseudomonadota</taxon>
        <taxon>Betaproteobacteria</taxon>
        <taxon>Burkholderiales</taxon>
        <taxon>Burkholderiaceae</taxon>
        <taxon>Paraburkholderia</taxon>
    </lineage>
</organism>